<organism evidence="1 2">
    <name type="scientific">Trueperella bialowiezensis</name>
    <dbReference type="NCBI Taxonomy" id="312285"/>
    <lineage>
        <taxon>Bacteria</taxon>
        <taxon>Bacillati</taxon>
        <taxon>Actinomycetota</taxon>
        <taxon>Actinomycetes</taxon>
        <taxon>Actinomycetales</taxon>
        <taxon>Actinomycetaceae</taxon>
        <taxon>Trueperella</taxon>
    </lineage>
</organism>
<evidence type="ECO:0000313" key="1">
    <source>
        <dbReference type="EMBL" id="VEI13716.1"/>
    </source>
</evidence>
<accession>A0A448PFM9</accession>
<protein>
    <submittedName>
        <fullName evidence="1">Uncharacterized protein</fullName>
    </submittedName>
</protein>
<dbReference type="OrthoDB" id="3827359at2"/>
<sequence length="192" mass="20844">MTWEILAHDIAARIEQEERDELLAEADELAQAESATQLFADRIRAFAGRRIVVYLAGQGKLTGTVGTSGEGWFLLIGGTTQHIVRIAAVTRVQAANYAREAAEGIPVSLASMLRELRGSHVTITCSDGVVAGTVTDVGRDFVTVIDDAESRRGSYARQWEPVYEVDVPAYEDAVAIPFSAVSHISQTLANRR</sequence>
<dbReference type="RefSeq" id="WP_126416791.1">
    <property type="nucleotide sequence ID" value="NZ_LR134476.1"/>
</dbReference>
<dbReference type="Proteomes" id="UP000269542">
    <property type="component" value="Chromosome"/>
</dbReference>
<gene>
    <name evidence="1" type="ORF">NCTC13354_01437</name>
</gene>
<dbReference type="KEGG" id="tbw:NCTC13354_01437"/>
<name>A0A448PFM9_9ACTO</name>
<dbReference type="EMBL" id="LR134476">
    <property type="protein sequence ID" value="VEI13716.1"/>
    <property type="molecule type" value="Genomic_DNA"/>
</dbReference>
<reference evidence="1 2" key="1">
    <citation type="submission" date="2018-12" db="EMBL/GenBank/DDBJ databases">
        <authorList>
            <consortium name="Pathogen Informatics"/>
        </authorList>
    </citation>
    <scope>NUCLEOTIDE SEQUENCE [LARGE SCALE GENOMIC DNA]</scope>
    <source>
        <strain evidence="1 2">NCTC13354</strain>
    </source>
</reference>
<keyword evidence="2" id="KW-1185">Reference proteome</keyword>
<evidence type="ECO:0000313" key="2">
    <source>
        <dbReference type="Proteomes" id="UP000269542"/>
    </source>
</evidence>
<dbReference type="AlphaFoldDB" id="A0A448PFM9"/>
<proteinExistence type="predicted"/>